<evidence type="ECO:0000256" key="1">
    <source>
        <dbReference type="ARBA" id="ARBA00000156"/>
    </source>
</evidence>
<dbReference type="Pfam" id="PF01694">
    <property type="entry name" value="Rhomboid"/>
    <property type="match status" value="1"/>
</dbReference>
<name>A0A9P9XY45_9HYPO</name>
<evidence type="ECO:0000256" key="3">
    <source>
        <dbReference type="ARBA" id="ARBA00009045"/>
    </source>
</evidence>
<comment type="catalytic activity">
    <reaction evidence="1">
        <text>Cleaves type-1 transmembrane domains using a catalytic dyad composed of serine and histidine that are contributed by different transmembrane domains.</text>
        <dbReference type="EC" id="3.4.21.105"/>
    </reaction>
</comment>
<dbReference type="EMBL" id="JAGIXG020000046">
    <property type="protein sequence ID" value="KAI6779459.1"/>
    <property type="molecule type" value="Genomic_DNA"/>
</dbReference>
<dbReference type="RefSeq" id="XP_051360315.1">
    <property type="nucleotide sequence ID" value="XM_051508569.1"/>
</dbReference>
<evidence type="ECO:0000256" key="9">
    <source>
        <dbReference type="ARBA" id="ARBA00023136"/>
    </source>
</evidence>
<dbReference type="InterPro" id="IPR035952">
    <property type="entry name" value="Rhomboid-like_sf"/>
</dbReference>
<evidence type="ECO:0000256" key="6">
    <source>
        <dbReference type="ARBA" id="ARBA00022692"/>
    </source>
</evidence>
<dbReference type="EC" id="3.4.21.105" evidence="4"/>
<accession>A0A9P9XY45</accession>
<keyword evidence="9 10" id="KW-0472">Membrane</keyword>
<evidence type="ECO:0000256" key="7">
    <source>
        <dbReference type="ARBA" id="ARBA00022801"/>
    </source>
</evidence>
<dbReference type="InterPro" id="IPR022764">
    <property type="entry name" value="Peptidase_S54_rhomboid_dom"/>
</dbReference>
<dbReference type="Proteomes" id="UP001055219">
    <property type="component" value="Unassembled WGS sequence"/>
</dbReference>
<evidence type="ECO:0000256" key="10">
    <source>
        <dbReference type="SAM" id="Phobius"/>
    </source>
</evidence>
<dbReference type="OrthoDB" id="10257275at2759"/>
<sequence>MPSVQGFSTSRARSYIFRLPLFTRVVVAIICALWLVGVQSVWDIREFGALVPSKINFATAHRLSTFPLLHLNIFHALVNVVALTPLMERFESEYGTLTTLALFFGPLTTVPALAYMLIERFVLHADTAVMGASMWVFLLLGMEAIRTFKSNPYLVIGTHHIPTWTTPLMLIFAVAVLMPGTSLLGHLCGVAMGYIAGLGIIKYLAPPEWALRWVETRLNLLSILPHYVSVDQKTYGRFGVLPTNNRAGGSAATELVGSTQRLGP</sequence>
<dbReference type="GO" id="GO:0004252">
    <property type="term" value="F:serine-type endopeptidase activity"/>
    <property type="evidence" value="ECO:0007669"/>
    <property type="project" value="InterPro"/>
</dbReference>
<evidence type="ECO:0000259" key="11">
    <source>
        <dbReference type="Pfam" id="PF01694"/>
    </source>
</evidence>
<dbReference type="Gene3D" id="1.20.1540.10">
    <property type="entry name" value="Rhomboid-like"/>
    <property type="match status" value="1"/>
</dbReference>
<evidence type="ECO:0000256" key="8">
    <source>
        <dbReference type="ARBA" id="ARBA00022989"/>
    </source>
</evidence>
<dbReference type="GO" id="GO:0006508">
    <property type="term" value="P:proteolysis"/>
    <property type="evidence" value="ECO:0007669"/>
    <property type="project" value="UniProtKB-KW"/>
</dbReference>
<feature type="transmembrane region" description="Helical" evidence="10">
    <location>
        <begin position="94"/>
        <end position="115"/>
    </location>
</feature>
<comment type="subcellular location">
    <subcellularLocation>
        <location evidence="2">Membrane</location>
        <topology evidence="2">Multi-pass membrane protein</topology>
    </subcellularLocation>
</comment>
<dbReference type="PANTHER" id="PTHR43066">
    <property type="entry name" value="RHOMBOID-RELATED PROTEIN"/>
    <property type="match status" value="1"/>
</dbReference>
<evidence type="ECO:0000256" key="5">
    <source>
        <dbReference type="ARBA" id="ARBA00022670"/>
    </source>
</evidence>
<feature type="domain" description="Peptidase S54 rhomboid" evidence="11">
    <location>
        <begin position="60"/>
        <end position="201"/>
    </location>
</feature>
<keyword evidence="13" id="KW-1185">Reference proteome</keyword>
<feature type="transmembrane region" description="Helical" evidence="10">
    <location>
        <begin position="121"/>
        <end position="141"/>
    </location>
</feature>
<comment type="similarity">
    <text evidence="3">Belongs to the peptidase S54 family.</text>
</comment>
<keyword evidence="5" id="KW-0645">Protease</keyword>
<dbReference type="GO" id="GO:0016020">
    <property type="term" value="C:membrane"/>
    <property type="evidence" value="ECO:0007669"/>
    <property type="project" value="UniProtKB-SubCell"/>
</dbReference>
<dbReference type="SUPFAM" id="SSF144091">
    <property type="entry name" value="Rhomboid-like"/>
    <property type="match status" value="1"/>
</dbReference>
<evidence type="ECO:0000313" key="13">
    <source>
        <dbReference type="Proteomes" id="UP001055219"/>
    </source>
</evidence>
<dbReference type="PANTHER" id="PTHR43066:SF1">
    <property type="entry name" value="RHOMBOID PROTEIN 2"/>
    <property type="match status" value="1"/>
</dbReference>
<keyword evidence="8 10" id="KW-1133">Transmembrane helix</keyword>
<evidence type="ECO:0000256" key="2">
    <source>
        <dbReference type="ARBA" id="ARBA00004141"/>
    </source>
</evidence>
<reference evidence="12" key="2">
    <citation type="submission" date="2022-07" db="EMBL/GenBank/DDBJ databases">
        <authorList>
            <person name="Goncalves M.F.M."/>
            <person name="Hilario S."/>
            <person name="Van De Peer Y."/>
            <person name="Esteves A.C."/>
            <person name="Alves A."/>
        </authorList>
    </citation>
    <scope>NUCLEOTIDE SEQUENCE</scope>
    <source>
        <strain evidence="12">MUM 19.33</strain>
    </source>
</reference>
<evidence type="ECO:0000256" key="4">
    <source>
        <dbReference type="ARBA" id="ARBA00013039"/>
    </source>
</evidence>
<reference evidence="12" key="1">
    <citation type="journal article" date="2021" name="J Fungi (Basel)">
        <title>Genomic and Metabolomic Analyses of the Marine Fungus Emericellopsis cladophorae: Insights into Saltwater Adaptability Mechanisms and Its Biosynthetic Potential.</title>
        <authorList>
            <person name="Goncalves M.F.M."/>
            <person name="Hilario S."/>
            <person name="Van de Peer Y."/>
            <person name="Esteves A.C."/>
            <person name="Alves A."/>
        </authorList>
    </citation>
    <scope>NUCLEOTIDE SEQUENCE</scope>
    <source>
        <strain evidence="12">MUM 19.33</strain>
    </source>
</reference>
<evidence type="ECO:0000313" key="12">
    <source>
        <dbReference type="EMBL" id="KAI6779459.1"/>
    </source>
</evidence>
<proteinExistence type="inferred from homology"/>
<keyword evidence="6 10" id="KW-0812">Transmembrane</keyword>
<comment type="caution">
    <text evidence="12">The sequence shown here is derived from an EMBL/GenBank/DDBJ whole genome shotgun (WGS) entry which is preliminary data.</text>
</comment>
<organism evidence="12 13">
    <name type="scientific">Emericellopsis cladophorae</name>
    <dbReference type="NCBI Taxonomy" id="2686198"/>
    <lineage>
        <taxon>Eukaryota</taxon>
        <taxon>Fungi</taxon>
        <taxon>Dikarya</taxon>
        <taxon>Ascomycota</taxon>
        <taxon>Pezizomycotina</taxon>
        <taxon>Sordariomycetes</taxon>
        <taxon>Hypocreomycetidae</taxon>
        <taxon>Hypocreales</taxon>
        <taxon>Bionectriaceae</taxon>
        <taxon>Emericellopsis</taxon>
    </lineage>
</organism>
<feature type="transmembrane region" description="Helical" evidence="10">
    <location>
        <begin position="21"/>
        <end position="42"/>
    </location>
</feature>
<keyword evidence="7" id="KW-0378">Hydrolase</keyword>
<gene>
    <name evidence="12" type="ORF">J7T54_001875</name>
</gene>
<protein>
    <recommendedName>
        <fullName evidence="4">rhomboid protease</fullName>
        <ecNumber evidence="4">3.4.21.105</ecNumber>
    </recommendedName>
</protein>
<dbReference type="GeneID" id="75828392"/>
<feature type="transmembrane region" description="Helical" evidence="10">
    <location>
        <begin position="62"/>
        <end position="82"/>
    </location>
</feature>
<dbReference type="AlphaFoldDB" id="A0A9P9XY45"/>